<evidence type="ECO:0000259" key="3">
    <source>
        <dbReference type="PROSITE" id="PS51832"/>
    </source>
</evidence>
<dbReference type="CDD" id="cd01007">
    <property type="entry name" value="PBP2_BvgS_HisK_like"/>
    <property type="match status" value="1"/>
</dbReference>
<feature type="transmembrane region" description="Helical" evidence="2">
    <location>
        <begin position="12"/>
        <end position="38"/>
    </location>
</feature>
<keyword evidence="2" id="KW-0812">Transmembrane</keyword>
<proteinExistence type="predicted"/>
<dbReference type="RefSeq" id="WP_020333757.1">
    <property type="nucleotide sequence ID" value="NZ_ATFJ01000012.1"/>
</dbReference>
<reference evidence="4 5" key="1">
    <citation type="submission" date="2016-07" db="EMBL/GenBank/DDBJ databases">
        <title>Developing Vibrio natriegens as a novel, fast-growing host for biotechnology.</title>
        <authorList>
            <person name="Weinstock M.T."/>
            <person name="Hesek E.D."/>
            <person name="Wilson C.M."/>
            <person name="Gibson D.G."/>
        </authorList>
    </citation>
    <scope>NUCLEOTIDE SEQUENCE [LARGE SCALE GENOMIC DNA]</scope>
    <source>
        <strain evidence="4 5">ATCC 14048</strain>
    </source>
</reference>
<dbReference type="Pfam" id="PF13487">
    <property type="entry name" value="HD_5"/>
    <property type="match status" value="1"/>
</dbReference>
<dbReference type="Gene3D" id="1.10.3210.10">
    <property type="entry name" value="Hypothetical protein af1432"/>
    <property type="match status" value="2"/>
</dbReference>
<feature type="region of interest" description="Disordered" evidence="1">
    <location>
        <begin position="1049"/>
        <end position="1069"/>
    </location>
</feature>
<evidence type="ECO:0000256" key="2">
    <source>
        <dbReference type="SAM" id="Phobius"/>
    </source>
</evidence>
<dbReference type="Gene3D" id="6.10.340.10">
    <property type="match status" value="1"/>
</dbReference>
<dbReference type="SMART" id="SM00471">
    <property type="entry name" value="HDc"/>
    <property type="match status" value="1"/>
</dbReference>
<dbReference type="SMART" id="SM00062">
    <property type="entry name" value="PBPb"/>
    <property type="match status" value="1"/>
</dbReference>
<keyword evidence="2" id="KW-0472">Membrane</keyword>
<dbReference type="Gene3D" id="3.30.450.20">
    <property type="entry name" value="PAS domain"/>
    <property type="match status" value="1"/>
</dbReference>
<evidence type="ECO:0000256" key="1">
    <source>
        <dbReference type="SAM" id="MobiDB-lite"/>
    </source>
</evidence>
<feature type="domain" description="HD-GYP" evidence="3">
    <location>
        <begin position="828"/>
        <end position="1043"/>
    </location>
</feature>
<feature type="transmembrane region" description="Helical" evidence="2">
    <location>
        <begin position="597"/>
        <end position="618"/>
    </location>
</feature>
<dbReference type="KEGG" id="vna:PN96_18880"/>
<dbReference type="InterPro" id="IPR001638">
    <property type="entry name" value="Solute-binding_3/MltF_N"/>
</dbReference>
<dbReference type="Pfam" id="PF00497">
    <property type="entry name" value="SBP_bac_3"/>
    <property type="match status" value="1"/>
</dbReference>
<dbReference type="EMBL" id="CP016346">
    <property type="protein sequence ID" value="ANQ15517.1"/>
    <property type="molecule type" value="Genomic_DNA"/>
</dbReference>
<dbReference type="AlphaFoldDB" id="A0AAN1CY45"/>
<dbReference type="Proteomes" id="UP000092741">
    <property type="component" value="Chromosome 2"/>
</dbReference>
<gene>
    <name evidence="4" type="ORF">BA890_22730</name>
</gene>
<dbReference type="SUPFAM" id="SSF109604">
    <property type="entry name" value="HD-domain/PDEase-like"/>
    <property type="match status" value="2"/>
</dbReference>
<dbReference type="Gene3D" id="3.40.190.10">
    <property type="entry name" value="Periplasmic binding protein-like II"/>
    <property type="match status" value="2"/>
</dbReference>
<feature type="compositionally biased region" description="Polar residues" evidence="1">
    <location>
        <begin position="1051"/>
        <end position="1069"/>
    </location>
</feature>
<dbReference type="PROSITE" id="PS51832">
    <property type="entry name" value="HD_GYP"/>
    <property type="match status" value="1"/>
</dbReference>
<dbReference type="CDD" id="cd00077">
    <property type="entry name" value="HDc"/>
    <property type="match status" value="2"/>
</dbReference>
<dbReference type="InterPro" id="IPR003607">
    <property type="entry name" value="HD/PDEase_dom"/>
</dbReference>
<evidence type="ECO:0000313" key="4">
    <source>
        <dbReference type="EMBL" id="ANQ15517.1"/>
    </source>
</evidence>
<keyword evidence="5" id="KW-1185">Reference proteome</keyword>
<name>A0AAN1CY45_VIBNA</name>
<sequence length="1069" mass="119719">MSEAVKKSTFSMKVTVVSVFLFLSSLIVILALSLQYYFSQGLAKDAASTAFNRTANGFSEKIDSLNTQTSNLINVLSHFPQIDQEVETNDQHSAREVIAQAMLKNNNLYGVYIGYGNGDFYELINLGSSENLKSKHGAATDESWLVVKIYESGGGKERLSEYYDSNFNLTRRNVEPTTYSANRRPWYRKAINSNEVVKTAPYLFHNLQTPGVTYAKRIKNTDSVIAADISLTSLSAFLAKNNSDGEAMIFDTNGRIHAHSFELASDTDALPTQPIALTAEEKHYVDSLGVLRIANKSNWPPFDFSYSGLPQGYSTDLVSLLTKKLGLDVKYVNGYSWEDLNALYLSGNIDIQQSVPELPLTSHTGLSTTPYLELSSAIVTRTEHPNVSSLDQLEGKSLAISVGSGLAERIQRDYPNINVLKVKDSLSALKAVENRSADASLESKRVADYLVGAYSLSELKVHQAIQGFDQTLSIMVAEDKKPLVSLLNKAMASVSDTEKQSLEKKWLEDQGDQSSQNNNIVRSLKAGVVPFRELVNMAKQSETDSPVLASIESHGKPYTLYVQRVEVSLGSKEYIGFVLPTEIIQAPYMDKVNKSTVITFGAMLLLLPVLLFFANVIVRPVRALFGESEKIKKRDFSSVEKVPSWIAELSALSDSMFSMSRSIEEYQKHQQELMDSFVKLIAQAIDDKSPYTAGHCERVPILAIELAKAANKSNLPAFKDFKLKTEEEWREFEIAAWLHDCGKVTTPEHIVDKGTKLEAIFNRIHLVRMRFEVLLREAEISYWKGIESGKDADELKRALAQRQEQIKDDFAFVAQCNVGGEFMSDEHLDRLKEIASQTWIRHLDDRLGLSPEESRRIESIESQSVPCEENLLSDKPEHLIKWPQDPNSKTGEEIKMRAPEYQANQGELYNLSIGRGTLTAEDRYRINEHIVSTIRMLEALPLPEELRRVPEYAGGHHETLRGDGYPKQLSADELPTATRILAIADVFEALTASDRPYKKAKPLSEAIKILNFMVQDGHLDKDLFELMLNHNLHIEYAKTFLPDEQIDVEESQNCSSPLEPETQNVSGGF</sequence>
<dbReference type="InterPro" id="IPR037522">
    <property type="entry name" value="HD_GYP_dom"/>
</dbReference>
<protein>
    <submittedName>
        <fullName evidence="4">Metal-dependent phosphohydrolase</fullName>
    </submittedName>
</protein>
<evidence type="ECO:0000313" key="5">
    <source>
        <dbReference type="Proteomes" id="UP000092741"/>
    </source>
</evidence>
<dbReference type="GeneID" id="70914903"/>
<organism evidence="4 5">
    <name type="scientific">Vibrio natriegens NBRC 15636 = ATCC 14048 = DSM 759</name>
    <dbReference type="NCBI Taxonomy" id="1219067"/>
    <lineage>
        <taxon>Bacteria</taxon>
        <taxon>Pseudomonadati</taxon>
        <taxon>Pseudomonadota</taxon>
        <taxon>Gammaproteobacteria</taxon>
        <taxon>Vibrionales</taxon>
        <taxon>Vibrionaceae</taxon>
        <taxon>Vibrio</taxon>
    </lineage>
</organism>
<dbReference type="SUPFAM" id="SSF53850">
    <property type="entry name" value="Periplasmic binding protein-like II"/>
    <property type="match status" value="1"/>
</dbReference>
<dbReference type="PANTHER" id="PTHR43155:SF2">
    <property type="entry name" value="CYCLIC DI-GMP PHOSPHODIESTERASE PA4108"/>
    <property type="match status" value="1"/>
</dbReference>
<accession>A0AAN1CY45</accession>
<keyword evidence="2" id="KW-1133">Transmembrane helix</keyword>
<dbReference type="GO" id="GO:0008081">
    <property type="term" value="F:phosphoric diester hydrolase activity"/>
    <property type="evidence" value="ECO:0007669"/>
    <property type="project" value="UniProtKB-ARBA"/>
</dbReference>
<dbReference type="PANTHER" id="PTHR43155">
    <property type="entry name" value="CYCLIC DI-GMP PHOSPHODIESTERASE PA4108-RELATED"/>
    <property type="match status" value="1"/>
</dbReference>